<keyword evidence="7" id="KW-0788">Thiol protease</keyword>
<dbReference type="GO" id="GO:0005773">
    <property type="term" value="C:vacuole"/>
    <property type="evidence" value="ECO:0007669"/>
    <property type="project" value="GOC"/>
</dbReference>
<evidence type="ECO:0000256" key="8">
    <source>
        <dbReference type="ARBA" id="ARBA00055993"/>
    </source>
</evidence>
<dbReference type="RefSeq" id="XP_009175482.1">
    <property type="nucleotide sequence ID" value="XM_009177218.1"/>
</dbReference>
<dbReference type="MEROPS" id="C13.007"/>
<evidence type="ECO:0000256" key="2">
    <source>
        <dbReference type="ARBA" id="ARBA00009941"/>
    </source>
</evidence>
<dbReference type="PRINTS" id="PR00776">
    <property type="entry name" value="HEMOGLOBNASE"/>
</dbReference>
<sequence>MKLREIMDMMRRCGLLIEFLFCIEHVAWLGAAGVHNWSSMFSNNPSNNWVVLAAGSHTWRNYRHQADVYHAYHVMRKNNVPAENIITFAYDDIAKDRSNPFKGKVFHDYELEDVYKGVIIDYRGRDVTSKNFINVLKGDKKLEANKKKVLKSGPDDNVFIFFSGHGAVSSITFPDARIRATELNDTLAFMHSNKMYNKLVLYVEACYSGSMFLDVLPSNLGIYVTTSANEKEESLSAFCHDKRIKVCLANQYSYAWITDSEYNDLKKRTLEQQYKEVDRRTEYSHVMQYGDMTMGILPVGKFQGHYDLPTNQKDAGIAVRVQDNAREIFYSLPIISCRKPSRFFQLGHIVKETFRDIIMDMKTHHKPKLMGLSKKNELIMTTVLNTDASLPYNHDLFESLIIKKRMKGWPPLYLRHSELGMVNSTLFGKKWFGICNTCPNQRSFWPRRQGNVPRHRDGCDNQHKPTIRGFSKRDEPMCFKADPKVVQHTTHLMELCKAGYEAETVVDYVHIICS</sequence>
<comment type="similarity">
    <text evidence="2">Belongs to the peptidase C13 family.</text>
</comment>
<feature type="active site" evidence="10">
    <location>
        <position position="165"/>
    </location>
</feature>
<dbReference type="KEGG" id="ovi:T265_10753"/>
<accession>A0A074Z148</accession>
<organism evidence="11 12">
    <name type="scientific">Opisthorchis viverrini</name>
    <name type="common">Southeast Asian liver fluke</name>
    <dbReference type="NCBI Taxonomy" id="6198"/>
    <lineage>
        <taxon>Eukaryota</taxon>
        <taxon>Metazoa</taxon>
        <taxon>Spiralia</taxon>
        <taxon>Lophotrochozoa</taxon>
        <taxon>Platyhelminthes</taxon>
        <taxon>Trematoda</taxon>
        <taxon>Digenea</taxon>
        <taxon>Opisthorchiida</taxon>
        <taxon>Opisthorchiata</taxon>
        <taxon>Opisthorchiidae</taxon>
        <taxon>Opisthorchis</taxon>
    </lineage>
</organism>
<keyword evidence="12" id="KW-1185">Reference proteome</keyword>
<keyword evidence="6" id="KW-0378">Hydrolase</keyword>
<dbReference type="GO" id="GO:0051603">
    <property type="term" value="P:proteolysis involved in protein catabolic process"/>
    <property type="evidence" value="ECO:0007669"/>
    <property type="project" value="TreeGrafter"/>
</dbReference>
<evidence type="ECO:0000313" key="12">
    <source>
        <dbReference type="Proteomes" id="UP000054324"/>
    </source>
</evidence>
<dbReference type="OrthoDB" id="9973749at2759"/>
<dbReference type="EMBL" id="KL597023">
    <property type="protein sequence ID" value="KER20766.1"/>
    <property type="molecule type" value="Genomic_DNA"/>
</dbReference>
<protein>
    <recommendedName>
        <fullName evidence="9">Hemoglobinase</fullName>
        <ecNumber evidence="3">3.4.22.34</ecNumber>
    </recommendedName>
</protein>
<comment type="catalytic activity">
    <reaction evidence="1">
        <text>Hydrolysis of proteins and small molecule substrates at -Asn-|-Xaa- bonds.</text>
        <dbReference type="EC" id="3.4.22.34"/>
    </reaction>
</comment>
<dbReference type="GeneID" id="20324921"/>
<dbReference type="GO" id="GO:0004197">
    <property type="term" value="F:cysteine-type endopeptidase activity"/>
    <property type="evidence" value="ECO:0007669"/>
    <property type="project" value="UniProtKB-EC"/>
</dbReference>
<evidence type="ECO:0000256" key="4">
    <source>
        <dbReference type="ARBA" id="ARBA00022670"/>
    </source>
</evidence>
<dbReference type="CTD" id="20324921"/>
<evidence type="ECO:0000313" key="11">
    <source>
        <dbReference type="EMBL" id="KER20766.1"/>
    </source>
</evidence>
<evidence type="ECO:0000256" key="5">
    <source>
        <dbReference type="ARBA" id="ARBA00022729"/>
    </source>
</evidence>
<evidence type="ECO:0000256" key="7">
    <source>
        <dbReference type="ARBA" id="ARBA00022807"/>
    </source>
</evidence>
<evidence type="ECO:0000256" key="6">
    <source>
        <dbReference type="ARBA" id="ARBA00022801"/>
    </source>
</evidence>
<keyword evidence="4" id="KW-0645">Protease</keyword>
<dbReference type="PIRSF" id="PIRSF019663">
    <property type="entry name" value="Legumain"/>
    <property type="match status" value="1"/>
</dbReference>
<dbReference type="FunFam" id="3.40.50.1460:FF:000006">
    <property type="entry name" value="Legumain"/>
    <property type="match status" value="1"/>
</dbReference>
<dbReference type="GO" id="GO:0006624">
    <property type="term" value="P:vacuolar protein processing"/>
    <property type="evidence" value="ECO:0007669"/>
    <property type="project" value="TreeGrafter"/>
</dbReference>
<dbReference type="PANTHER" id="PTHR12000">
    <property type="entry name" value="HEMOGLOBINASE FAMILY MEMBER"/>
    <property type="match status" value="1"/>
</dbReference>
<dbReference type="Pfam" id="PF01650">
    <property type="entry name" value="Peptidase_C13"/>
    <property type="match status" value="1"/>
</dbReference>
<evidence type="ECO:0000256" key="3">
    <source>
        <dbReference type="ARBA" id="ARBA00012628"/>
    </source>
</evidence>
<feature type="active site" description="Nucleophile" evidence="10">
    <location>
        <position position="206"/>
    </location>
</feature>
<name>A0A074Z148_OPIVI</name>
<comment type="function">
    <text evidence="8">This protease is used by the parasite for degradation of the host globin.</text>
</comment>
<dbReference type="PANTHER" id="PTHR12000:SF42">
    <property type="entry name" value="LEGUMAIN"/>
    <property type="match status" value="1"/>
</dbReference>
<proteinExistence type="inferred from homology"/>
<evidence type="ECO:0000256" key="1">
    <source>
        <dbReference type="ARBA" id="ARBA00000810"/>
    </source>
</evidence>
<evidence type="ECO:0000256" key="10">
    <source>
        <dbReference type="PIRSR" id="PIRSR019663-1"/>
    </source>
</evidence>
<dbReference type="Proteomes" id="UP000054324">
    <property type="component" value="Unassembled WGS sequence"/>
</dbReference>
<gene>
    <name evidence="11" type="ORF">T265_10753</name>
</gene>
<dbReference type="Gene3D" id="3.40.50.1460">
    <property type="match status" value="1"/>
</dbReference>
<dbReference type="EC" id="3.4.22.34" evidence="3"/>
<keyword evidence="5" id="KW-0732">Signal</keyword>
<dbReference type="InterPro" id="IPR001096">
    <property type="entry name" value="Peptidase_C13"/>
</dbReference>
<dbReference type="AlphaFoldDB" id="A0A074Z148"/>
<evidence type="ECO:0000256" key="9">
    <source>
        <dbReference type="ARBA" id="ARBA00069042"/>
    </source>
</evidence>
<reference evidence="11 12" key="1">
    <citation type="submission" date="2013-11" db="EMBL/GenBank/DDBJ databases">
        <title>Opisthorchis viverrini - life in the bile duct.</title>
        <authorList>
            <person name="Young N.D."/>
            <person name="Nagarajan N."/>
            <person name="Lin S.J."/>
            <person name="Korhonen P.K."/>
            <person name="Jex A.R."/>
            <person name="Hall R.S."/>
            <person name="Safavi-Hemami H."/>
            <person name="Kaewkong W."/>
            <person name="Bertrand D."/>
            <person name="Gao S."/>
            <person name="Seet Q."/>
            <person name="Wongkham S."/>
            <person name="Teh B.T."/>
            <person name="Wongkham C."/>
            <person name="Intapan P.M."/>
            <person name="Maleewong W."/>
            <person name="Yang X."/>
            <person name="Hu M."/>
            <person name="Wang Z."/>
            <person name="Hofmann A."/>
            <person name="Sternberg P.W."/>
            <person name="Tan P."/>
            <person name="Wang J."/>
            <person name="Gasser R.B."/>
        </authorList>
    </citation>
    <scope>NUCLEOTIDE SEQUENCE [LARGE SCALE GENOMIC DNA]</scope>
</reference>